<reference evidence="1 2" key="1">
    <citation type="submission" date="2020-07" db="EMBL/GenBank/DDBJ databases">
        <authorList>
            <person name="Feng X."/>
        </authorList>
    </citation>
    <scope>NUCLEOTIDE SEQUENCE [LARGE SCALE GENOMIC DNA]</scope>
    <source>
        <strain evidence="1 2">JCM31066</strain>
    </source>
</reference>
<protein>
    <submittedName>
        <fullName evidence="1">Uncharacterized protein</fullName>
    </submittedName>
</protein>
<evidence type="ECO:0000313" key="2">
    <source>
        <dbReference type="Proteomes" id="UP000546464"/>
    </source>
</evidence>
<dbReference type="Proteomes" id="UP000546464">
    <property type="component" value="Unassembled WGS sequence"/>
</dbReference>
<gene>
    <name evidence="1" type="ORF">H5P28_04325</name>
</gene>
<dbReference type="RefSeq" id="WP_185674483.1">
    <property type="nucleotide sequence ID" value="NZ_JACHVB010000013.1"/>
</dbReference>
<evidence type="ECO:0000313" key="1">
    <source>
        <dbReference type="EMBL" id="MBC2593481.1"/>
    </source>
</evidence>
<accession>A0A842HDQ2</accession>
<name>A0A842HDQ2_9BACT</name>
<comment type="caution">
    <text evidence="1">The sequence shown here is derived from an EMBL/GenBank/DDBJ whole genome shotgun (WGS) entry which is preliminary data.</text>
</comment>
<sequence>MSRSNLRQCLMLFHTVATENNGKVPYQSNTTVPWVINMWEYAMPGIPFPAWTNDSSNLKNSIFYCPGIPYADTAPGAIIRPFAANIYLHSPYSNMEHFQPSLLPDPSRTMLLITGTSSSVATRTQIGFRFGDGTLANVGYVDCHIETQSRDDLQPQIDSYNSVFWKGDLQ</sequence>
<proteinExistence type="predicted"/>
<keyword evidence="2" id="KW-1185">Reference proteome</keyword>
<organism evidence="1 2">
    <name type="scientific">Ruficoccus amylovorans</name>
    <dbReference type="NCBI Taxonomy" id="1804625"/>
    <lineage>
        <taxon>Bacteria</taxon>
        <taxon>Pseudomonadati</taxon>
        <taxon>Verrucomicrobiota</taxon>
        <taxon>Opitutia</taxon>
        <taxon>Puniceicoccales</taxon>
        <taxon>Cerasicoccaceae</taxon>
        <taxon>Ruficoccus</taxon>
    </lineage>
</organism>
<dbReference type="EMBL" id="JACHVB010000013">
    <property type="protein sequence ID" value="MBC2593481.1"/>
    <property type="molecule type" value="Genomic_DNA"/>
</dbReference>
<dbReference type="AlphaFoldDB" id="A0A842HDQ2"/>